<evidence type="ECO:0000256" key="1">
    <source>
        <dbReference type="SAM" id="MobiDB-lite"/>
    </source>
</evidence>
<evidence type="ECO:0000313" key="2">
    <source>
        <dbReference type="EMBL" id="SJL18322.1"/>
    </source>
</evidence>
<dbReference type="AlphaFoldDB" id="A0A284SBE4"/>
<feature type="compositionally biased region" description="Polar residues" evidence="1">
    <location>
        <begin position="561"/>
        <end position="578"/>
    </location>
</feature>
<dbReference type="OMA" id="DNDTSMW"/>
<feature type="region of interest" description="Disordered" evidence="1">
    <location>
        <begin position="862"/>
        <end position="921"/>
    </location>
</feature>
<keyword evidence="3" id="KW-1185">Reference proteome</keyword>
<gene>
    <name evidence="2" type="ORF">ARMOST_21908</name>
</gene>
<organism evidence="2 3">
    <name type="scientific">Armillaria ostoyae</name>
    <name type="common">Armillaria root rot fungus</name>
    <dbReference type="NCBI Taxonomy" id="47428"/>
    <lineage>
        <taxon>Eukaryota</taxon>
        <taxon>Fungi</taxon>
        <taxon>Dikarya</taxon>
        <taxon>Basidiomycota</taxon>
        <taxon>Agaricomycotina</taxon>
        <taxon>Agaricomycetes</taxon>
        <taxon>Agaricomycetidae</taxon>
        <taxon>Agaricales</taxon>
        <taxon>Marasmiineae</taxon>
        <taxon>Physalacriaceae</taxon>
        <taxon>Armillaria</taxon>
    </lineage>
</organism>
<feature type="region of interest" description="Disordered" evidence="1">
    <location>
        <begin position="445"/>
        <end position="634"/>
    </location>
</feature>
<proteinExistence type="predicted"/>
<accession>A0A284SBE4</accession>
<feature type="compositionally biased region" description="Polar residues" evidence="1">
    <location>
        <begin position="252"/>
        <end position="262"/>
    </location>
</feature>
<dbReference type="Proteomes" id="UP000219338">
    <property type="component" value="Unassembled WGS sequence"/>
</dbReference>
<evidence type="ECO:0000313" key="3">
    <source>
        <dbReference type="Proteomes" id="UP000219338"/>
    </source>
</evidence>
<reference evidence="3" key="1">
    <citation type="journal article" date="2017" name="Nat. Ecol. Evol.">
        <title>Genome expansion and lineage-specific genetic innovations in the forest pathogenic fungi Armillaria.</title>
        <authorList>
            <person name="Sipos G."/>
            <person name="Prasanna A.N."/>
            <person name="Walter M.C."/>
            <person name="O'Connor E."/>
            <person name="Balint B."/>
            <person name="Krizsan K."/>
            <person name="Kiss B."/>
            <person name="Hess J."/>
            <person name="Varga T."/>
            <person name="Slot J."/>
            <person name="Riley R."/>
            <person name="Boka B."/>
            <person name="Rigling D."/>
            <person name="Barry K."/>
            <person name="Lee J."/>
            <person name="Mihaltcheva S."/>
            <person name="LaButti K."/>
            <person name="Lipzen A."/>
            <person name="Waldron R."/>
            <person name="Moloney N.M."/>
            <person name="Sperisen C."/>
            <person name="Kredics L."/>
            <person name="Vagvoelgyi C."/>
            <person name="Patrignani A."/>
            <person name="Fitzpatrick D."/>
            <person name="Nagy I."/>
            <person name="Doyle S."/>
            <person name="Anderson J.B."/>
            <person name="Grigoriev I.V."/>
            <person name="Gueldener U."/>
            <person name="Muensterkoetter M."/>
            <person name="Nagy L.G."/>
        </authorList>
    </citation>
    <scope>NUCLEOTIDE SEQUENCE [LARGE SCALE GENOMIC DNA]</scope>
    <source>
        <strain evidence="3">C18/9</strain>
    </source>
</reference>
<protein>
    <submittedName>
        <fullName evidence="2">Uncharacterized protein</fullName>
    </submittedName>
</protein>
<dbReference type="EMBL" id="FUEG01000057">
    <property type="protein sequence ID" value="SJL18322.1"/>
    <property type="molecule type" value="Genomic_DNA"/>
</dbReference>
<feature type="region of interest" description="Disordered" evidence="1">
    <location>
        <begin position="355"/>
        <end position="411"/>
    </location>
</feature>
<dbReference type="OrthoDB" id="3011272at2759"/>
<sequence>MSLPPVLPIKTLTPVPDDDDRDEVIKYEYFVQFEPVAYYRPYHEALKLMMPYWRNKSEYSHDEASDLLKQVYNHLAPSIAQLENENLINSQVGASIRHWLTLIHDTLPCRFHHANWHNMVARSAPEVRPSHFLPRLSPNAPLPGEEGFDMDEPLIALESYLLQCAVFSGTRLHPGALANNTDFPGHVFDRFPMPLPNSEEAEEVIIFSDPPAKKAPPVTPARPTALSSTSAPPVPPRSTRPQQMPMSLIPPSLNSSGVSPSPRNHPRVHALATVLSQPNSPPSPLANRRALPLWNLFAPVRPLGLFRRPTGATPNPSPMRPPPVTPDQAISYGFQEMAGAVQDLRQAFAAGSAAPNLTSLAPPPGDTEPPTDKVDLAKSSPRSTRRRLKRDSNCHNALPLPPVSGQGEFLGARPLSPVREEAPAPTTPPPPLPVEEQLSNAVEEFPPPVEPMDVDEPPSPPRAYHPMTGAPLHSRSLVVMSLAPDEPSPSVLKPSQAPSKRSNQGKPKGQKGKDKGKGKATALVPEPARSPSPPIILLTSAARAEPPLPKKNLKRKCPATQAVTSEAGPSTQATSSRPTRARSATAKAAHIPEVQTDAASERAGPSVKKPRFSPEKVAKCKSSQPIVTAAPEPAPQDSNHMFHGRPKQQFLAAELTQAQDPDITGIPIDRHNSCVELENYHFEDSITAPDEFFDPVRYGYKNGTYGARSSHYAFYVRAPDHYKKTCLPCSARMIECTWNNWFPGATCNQCWDGCHGGCSARYTAREMHEITSRLTTFTRYNIPSLRRNIMQLCGINHELEHVDYLYCGQVHARDHVVHDIAETLDQFASAEGGNELIEALSGAYHEVCSFIVDDGLRRSVGQPLNLPRGPEYVPSDNDTSMWNGSVDDKSEDNEGGDADEQAAGPSGTQGGDDSGTAGSSK</sequence>
<feature type="compositionally biased region" description="Acidic residues" evidence="1">
    <location>
        <begin position="889"/>
        <end position="900"/>
    </location>
</feature>
<feature type="region of interest" description="Disordered" evidence="1">
    <location>
        <begin position="210"/>
        <end position="265"/>
    </location>
</feature>
<name>A0A284SBE4_ARMOS</name>